<accession>A0A0E0RM57</accession>
<proteinExistence type="predicted"/>
<name>A0A098D1K5_GIBZE</name>
<sequence>MVWGLPTDKLNITRLGPGCPGNSYLVMINFDTSMLLSLYLPAIWFCGPGLKLGRECGQRVEFDPGFLEDLGSTQNRGT</sequence>
<reference evidence="2 3" key="2">
    <citation type="journal article" date="2010" name="Nature">
        <title>Comparative genomics reveals mobile pathogenicity chromosomes in Fusarium.</title>
        <authorList>
            <person name="Ma L.J."/>
            <person name="van der Does H.C."/>
            <person name="Borkovich K.A."/>
            <person name="Coleman J.J."/>
            <person name="Daboussi M.J."/>
            <person name="Di Pietro A."/>
            <person name="Dufresne M."/>
            <person name="Freitag M."/>
            <person name="Grabherr M."/>
            <person name="Henrissat B."/>
            <person name="Houterman P.M."/>
            <person name="Kang S."/>
            <person name="Shim W.B."/>
            <person name="Woloshuk C."/>
            <person name="Xie X."/>
            <person name="Xu J.R."/>
            <person name="Antoniw J."/>
            <person name="Baker S.E."/>
            <person name="Bluhm B.H."/>
            <person name="Breakspear A."/>
            <person name="Brown D.W."/>
            <person name="Butchko R.A."/>
            <person name="Chapman S."/>
            <person name="Coulson R."/>
            <person name="Coutinho P.M."/>
            <person name="Danchin E.G."/>
            <person name="Diener A."/>
            <person name="Gale L.R."/>
            <person name="Gardiner D.M."/>
            <person name="Goff S."/>
            <person name="Hammond-Kosack K.E."/>
            <person name="Hilburn K."/>
            <person name="Hua-Van A."/>
            <person name="Jonkers W."/>
            <person name="Kazan K."/>
            <person name="Kodira C.D."/>
            <person name="Koehrsen M."/>
            <person name="Kumar L."/>
            <person name="Lee Y.H."/>
            <person name="Li L."/>
            <person name="Manners J.M."/>
            <person name="Miranda-Saavedra D."/>
            <person name="Mukherjee M."/>
            <person name="Park G."/>
            <person name="Park J."/>
            <person name="Park S.Y."/>
            <person name="Proctor R.H."/>
            <person name="Regev A."/>
            <person name="Ruiz-Roldan M.C."/>
            <person name="Sain D."/>
            <person name="Sakthikumar S."/>
            <person name="Sykes S."/>
            <person name="Schwartz D.C."/>
            <person name="Turgeon B.G."/>
            <person name="Wapinski I."/>
            <person name="Yoder O."/>
            <person name="Young S."/>
            <person name="Zeng Q."/>
            <person name="Zhou S."/>
            <person name="Galagan J."/>
            <person name="Cuomo C.A."/>
            <person name="Kistler H.C."/>
            <person name="Rep M."/>
        </authorList>
    </citation>
    <scope>GENOME REANNOTATION</scope>
    <source>
        <strain evidence="3">ATCC MYA-4620 / CBS 123657 / FGSC 9075 / NRRL 31084 / PH-1</strain>
        <strain evidence="2">PH-1 / ATCC MYA-4620 / FGSC 9075 / NRRL 31084</strain>
    </source>
</reference>
<dbReference type="EnsemblFungi" id="CEF72332">
    <property type="protein sequence ID" value="CEF72332"/>
    <property type="gene ID" value="FGRRES_20010"/>
</dbReference>
<keyword evidence="3" id="KW-1185">Reference proteome</keyword>
<protein>
    <submittedName>
        <fullName evidence="1">Chromosome 1, complete genome</fullName>
    </submittedName>
</protein>
<reference evidence="2 3" key="1">
    <citation type="journal article" date="2007" name="Science">
        <title>The Fusarium graminearum genome reveals a link between localized polymorphism and pathogen specialization.</title>
        <authorList>
            <person name="Cuomo C.A."/>
            <person name="Gueldener U."/>
            <person name="Xu J.-R."/>
            <person name="Trail F."/>
            <person name="Turgeon B.G."/>
            <person name="Di Pietro A."/>
            <person name="Walton J.D."/>
            <person name="Ma L.-J."/>
            <person name="Baker S.E."/>
            <person name="Rep M."/>
            <person name="Adam G."/>
            <person name="Antoniw J."/>
            <person name="Baldwin T."/>
            <person name="Calvo S.E."/>
            <person name="Chang Y.-L."/>
            <person name="DeCaprio D."/>
            <person name="Gale L.R."/>
            <person name="Gnerre S."/>
            <person name="Goswami R.S."/>
            <person name="Hammond-Kosack K."/>
            <person name="Harris L.J."/>
            <person name="Hilburn K."/>
            <person name="Kennell J.C."/>
            <person name="Kroken S."/>
            <person name="Magnuson J.K."/>
            <person name="Mannhaupt G."/>
            <person name="Mauceli E.W."/>
            <person name="Mewes H.-W."/>
            <person name="Mitterbauer R."/>
            <person name="Muehlbauer G."/>
            <person name="Muensterkoetter M."/>
            <person name="Nelson D."/>
            <person name="O'Donnell K."/>
            <person name="Ouellet T."/>
            <person name="Qi W."/>
            <person name="Quesneville H."/>
            <person name="Roncero M.I.G."/>
            <person name="Seong K.-Y."/>
            <person name="Tetko I.V."/>
            <person name="Urban M."/>
            <person name="Waalwijk C."/>
            <person name="Ward T.J."/>
            <person name="Yao J."/>
            <person name="Birren B.W."/>
            <person name="Kistler H.C."/>
        </authorList>
    </citation>
    <scope>NUCLEOTIDE SEQUENCE [LARGE SCALE GENOMIC DNA]</scope>
    <source>
        <strain evidence="3">ATCC MYA-4620 / CBS 123657 / FGSC 9075 / NRRL 31084 / PH-1</strain>
        <strain evidence="2">PH-1 / ATCC MYA-4620 / FGSC 9075 / NRRL 31084</strain>
    </source>
</reference>
<dbReference type="VEuPathDB" id="FungiDB:FGRAMPH1_01G01061"/>
<dbReference type="Proteomes" id="UP000070720">
    <property type="component" value="Chromosome 1"/>
</dbReference>
<dbReference type="AlphaFoldDB" id="A0A098D1K5"/>
<evidence type="ECO:0000313" key="2">
    <source>
        <dbReference type="EnsemblFungi" id="CEF72332"/>
    </source>
</evidence>
<evidence type="ECO:0000313" key="1">
    <source>
        <dbReference type="EMBL" id="CEF72332.1"/>
    </source>
</evidence>
<evidence type="ECO:0000313" key="3">
    <source>
        <dbReference type="Proteomes" id="UP000070720"/>
    </source>
</evidence>
<accession>A0A098D1K5</accession>
<gene>
    <name evidence="1" type="ORF">FGRAMPH1_01T01061</name>
</gene>
<reference evidence="2" key="4">
    <citation type="submission" date="2017-01" db="UniProtKB">
        <authorList>
            <consortium name="EnsemblFungi"/>
        </authorList>
    </citation>
    <scope>IDENTIFICATION</scope>
    <source>
        <strain evidence="2">PH-1 / ATCC MYA-4620 / FGSC 9075 / NRRL 31084</strain>
    </source>
</reference>
<dbReference type="EMBL" id="HG970332">
    <property type="protein sequence ID" value="CEF72332.1"/>
    <property type="molecule type" value="Genomic_DNA"/>
</dbReference>
<dbReference type="InParanoid" id="A0A098D1K5"/>
<reference evidence="1 3" key="3">
    <citation type="journal article" date="2015" name="BMC Genomics">
        <title>The completed genome sequence of the pathogenic ascomycete fungus Fusarium graminearum.</title>
        <authorList>
            <person name="King R."/>
            <person name="Urban M."/>
            <person name="Hammond-Kosack M.C."/>
            <person name="Hassani-Pak K."/>
            <person name="Hammond-Kosack K.E."/>
        </authorList>
    </citation>
    <scope>NUCLEOTIDE SEQUENCE [LARGE SCALE GENOMIC DNA]</scope>
    <source>
        <strain evidence="3">ATCC MYA-4620 / CBS 123657 / FGSC 9075 / NRRL 31084 / PH-1</strain>
        <strain evidence="1">PH-1</strain>
    </source>
</reference>
<organism evidence="1 3">
    <name type="scientific">Gibberella zeae (strain ATCC MYA-4620 / CBS 123657 / FGSC 9075 / NRRL 31084 / PH-1)</name>
    <name type="common">Wheat head blight fungus</name>
    <name type="synonym">Fusarium graminearum</name>
    <dbReference type="NCBI Taxonomy" id="229533"/>
    <lineage>
        <taxon>Eukaryota</taxon>
        <taxon>Fungi</taxon>
        <taxon>Dikarya</taxon>
        <taxon>Ascomycota</taxon>
        <taxon>Pezizomycotina</taxon>
        <taxon>Sordariomycetes</taxon>
        <taxon>Hypocreomycetidae</taxon>
        <taxon>Hypocreales</taxon>
        <taxon>Nectriaceae</taxon>
        <taxon>Fusarium</taxon>
    </lineage>
</organism>